<dbReference type="InterPro" id="IPR029066">
    <property type="entry name" value="PLP-binding_barrel"/>
</dbReference>
<evidence type="ECO:0000256" key="1">
    <source>
        <dbReference type="SAM" id="MobiDB-lite"/>
    </source>
</evidence>
<dbReference type="EMBL" id="VLTL01000246">
    <property type="protein sequence ID" value="KAA0149462.1"/>
    <property type="molecule type" value="Genomic_DNA"/>
</dbReference>
<evidence type="ECO:0000313" key="4">
    <source>
        <dbReference type="Proteomes" id="UP000324907"/>
    </source>
</evidence>
<dbReference type="Proteomes" id="UP000324907">
    <property type="component" value="Unassembled WGS sequence"/>
</dbReference>
<feature type="domain" description="D-serine dehydratase-like" evidence="2">
    <location>
        <begin position="250"/>
        <end position="348"/>
    </location>
</feature>
<organism evidence="3 4">
    <name type="scientific">Cafeteria roenbergensis</name>
    <name type="common">Marine flagellate</name>
    <dbReference type="NCBI Taxonomy" id="33653"/>
    <lineage>
        <taxon>Eukaryota</taxon>
        <taxon>Sar</taxon>
        <taxon>Stramenopiles</taxon>
        <taxon>Bigyra</taxon>
        <taxon>Opalozoa</taxon>
        <taxon>Bicosoecida</taxon>
        <taxon>Cafeteriaceae</taxon>
        <taxon>Cafeteria</taxon>
    </lineage>
</organism>
<dbReference type="InterPro" id="IPR026956">
    <property type="entry name" value="D-ser_dehydrat-like_dom"/>
</dbReference>
<dbReference type="InterPro" id="IPR051466">
    <property type="entry name" value="D-amino_acid_metab_enzyme"/>
</dbReference>
<evidence type="ECO:0000313" key="3">
    <source>
        <dbReference type="EMBL" id="KAA0149462.1"/>
    </source>
</evidence>
<proteinExistence type="predicted"/>
<dbReference type="Pfam" id="PF14031">
    <property type="entry name" value="D-ser_dehydrat"/>
    <property type="match status" value="1"/>
</dbReference>
<protein>
    <recommendedName>
        <fullName evidence="2">D-serine dehydratase-like domain-containing protein</fullName>
    </recommendedName>
</protein>
<feature type="region of interest" description="Disordered" evidence="1">
    <location>
        <begin position="190"/>
        <end position="239"/>
    </location>
</feature>
<sequence length="363" mass="36936">MSQPSAALEKDIYPTPAFVILRPVLEANCRAISAKCRAAGLALRPHFKTTKCAEAARLQTQLDEEASGARTPAVVVSTAAEAEALAGRGFKDITPWLSLAGLYSHSGNAYNTPSGRAGATEVALLEAQRAGRAATAVRAAGIPVAVVSVGSTPSVCAPASLKPLADAGATEVHPGNYTLLDRQQVASGSVKQSAAGSGQGSARLTAASTSSSSSSSTSTSSTSAEPVARSVEPASGSTSGALSTECVGSACHVLATVLSHYPNRNEALVNAGGTALHKDSGGVEHWGELRGFGGRLVVLRLSQEHGVVGTLDGSPMPWTELPLGGVVRIVPNHSCMAACQHQTHHVVGEGGVVEDVWRPAAGW</sequence>
<dbReference type="InterPro" id="IPR042208">
    <property type="entry name" value="D-ser_dehydrat-like_sf"/>
</dbReference>
<name>A0A5A8C8K3_CAFRO</name>
<comment type="caution">
    <text evidence="3">The sequence shown here is derived from an EMBL/GenBank/DDBJ whole genome shotgun (WGS) entry which is preliminary data.</text>
</comment>
<dbReference type="PANTHER" id="PTHR28004:SF2">
    <property type="entry name" value="D-SERINE DEHYDRATASE"/>
    <property type="match status" value="1"/>
</dbReference>
<accession>A0A5A8C8K3</accession>
<gene>
    <name evidence="3" type="ORF">FNF28_07356</name>
</gene>
<evidence type="ECO:0000259" key="2">
    <source>
        <dbReference type="SMART" id="SM01119"/>
    </source>
</evidence>
<dbReference type="GO" id="GO:0008721">
    <property type="term" value="F:D-serine ammonia-lyase activity"/>
    <property type="evidence" value="ECO:0007669"/>
    <property type="project" value="TreeGrafter"/>
</dbReference>
<dbReference type="Gene3D" id="2.40.37.20">
    <property type="entry name" value="D-serine dehydratase-like domain"/>
    <property type="match status" value="1"/>
</dbReference>
<dbReference type="GO" id="GO:0036088">
    <property type="term" value="P:D-serine catabolic process"/>
    <property type="evidence" value="ECO:0007669"/>
    <property type="project" value="TreeGrafter"/>
</dbReference>
<dbReference type="AlphaFoldDB" id="A0A5A8C8K3"/>
<feature type="compositionally biased region" description="Low complexity" evidence="1">
    <location>
        <begin position="205"/>
        <end position="224"/>
    </location>
</feature>
<dbReference type="Gene3D" id="3.20.20.10">
    <property type="entry name" value="Alanine racemase"/>
    <property type="match status" value="2"/>
</dbReference>
<reference evidence="3 4" key="1">
    <citation type="submission" date="2019-07" db="EMBL/GenBank/DDBJ databases">
        <title>Genomes of Cafeteria roenbergensis.</title>
        <authorList>
            <person name="Fischer M.G."/>
            <person name="Hackl T."/>
            <person name="Roman M."/>
        </authorList>
    </citation>
    <scope>NUCLEOTIDE SEQUENCE [LARGE SCALE GENOMIC DNA]</scope>
    <source>
        <strain evidence="3 4">RCC970-E3</strain>
    </source>
</reference>
<dbReference type="SMART" id="SM01119">
    <property type="entry name" value="D-ser_dehydrat"/>
    <property type="match status" value="1"/>
</dbReference>
<feature type="compositionally biased region" description="Polar residues" evidence="1">
    <location>
        <begin position="190"/>
        <end position="202"/>
    </location>
</feature>
<dbReference type="PANTHER" id="PTHR28004">
    <property type="entry name" value="ZGC:162816-RELATED"/>
    <property type="match status" value="1"/>
</dbReference>